<gene>
    <name evidence="1" type="ORF">CBS1_00550</name>
</gene>
<name>A0ABX5QPJ6_9BACT</name>
<proteinExistence type="predicted"/>
<dbReference type="Proteomes" id="UP000288947">
    <property type="component" value="Chromosome"/>
</dbReference>
<protein>
    <submittedName>
        <fullName evidence="1">Uncharacterized protein</fullName>
    </submittedName>
</protein>
<organism evidence="1 2">
    <name type="scientific">Fervidobacterium changbaicum</name>
    <dbReference type="NCBI Taxonomy" id="310769"/>
    <lineage>
        <taxon>Bacteria</taxon>
        <taxon>Thermotogati</taxon>
        <taxon>Thermotogota</taxon>
        <taxon>Thermotogae</taxon>
        <taxon>Thermotogales</taxon>
        <taxon>Fervidobacteriaceae</taxon>
        <taxon>Fervidobacterium</taxon>
    </lineage>
</organism>
<dbReference type="EMBL" id="CP026721">
    <property type="protein sequence ID" value="QAV32376.1"/>
    <property type="molecule type" value="Genomic_DNA"/>
</dbReference>
<dbReference type="Pfam" id="PF18952">
    <property type="entry name" value="DUF5696"/>
    <property type="match status" value="1"/>
</dbReference>
<evidence type="ECO:0000313" key="1">
    <source>
        <dbReference type="EMBL" id="QAV32376.1"/>
    </source>
</evidence>
<keyword evidence="2" id="KW-1185">Reference proteome</keyword>
<evidence type="ECO:0000313" key="2">
    <source>
        <dbReference type="Proteomes" id="UP000288947"/>
    </source>
</evidence>
<dbReference type="InterPro" id="IPR043751">
    <property type="entry name" value="DUF5696"/>
</dbReference>
<accession>A0ABX5QPJ6</accession>
<sequence>MFRRCSTVQENKSNLKTTAILSLFFAITTFVLSFSSAFAQSIQTIGNDYLSNRFTRPETIAFVKSPFTLDGYTKIAESSDLELWFNLETTSLRVVDKRSGYIWGDVSEETDAYKEMNATYQSIARSLVLLEYFDERGISNVVGSADEEVKKSWKKIQNGIIYSLFFEPLEIRFDVRITVKDDTIKFELPQNTIKEGSKFTMASVVFAPFLGSTISDEINGYAFVPDGPGALIRFSKPAHYLNWFEKRVYGKDYAIENLVTVNDLRANRPNDFLREEPTALIPVFGIVHGVDQNAFLGIITSGQEYSAIISYPSGLLSNYNWTSAKFIYRQKYLQPTTRSGAGIQVAQKYRNIFDAALEISFLTGKLANYVGMAKYYRDKFADQLFGKAHKYNNQTNATSKSDVPLYLSVIVSDIEKMLIGQRVIAISSVEQIKQILKELTSKGINRIVLLIEGWQDGGLHGNKVGKFGLEKKTGDFLDLLKYVVEFNTMNKSNGKSVELYFVDNVTKVTEKQLNLRKEVGLNLSQSIITEERDNKDLWLYKSYYVRIDLASEYLSMRVSKLLKLGFKNFAVREYANKLYGNLKMNAEIHRFKAKKLVEKTLSDISSITDNLILFEPNDYTWKYADTIGSVPMNSSQYLFETDTVPFLQIVLSGRINYFTPYMNNGFFSKMDVLKSIDYGAYPSFLITWLDNASLKDTPLWDYPSTRYEDWKEKIAEIYKTINSVLKYVKGSKIVDRIVLKPGVVKVVYDNGCEIYVNYTKEIYKDGSVTVPAESPKVVKSINSANGVGSK</sequence>
<reference evidence="1 2" key="1">
    <citation type="submission" date="2018-01" db="EMBL/GenBank/DDBJ databases">
        <title>The whole genome sequencing and assembly of Fervidobacterium changbaicum CBS-1 strain.</title>
        <authorList>
            <person name="Kim J.-Y."/>
            <person name="Park M.-K."/>
            <person name="Yi H."/>
            <person name="Bahn Y.-S."/>
            <person name="Kim J.F."/>
            <person name="Lee D.-W."/>
        </authorList>
    </citation>
    <scope>NUCLEOTIDE SEQUENCE [LARGE SCALE GENOMIC DNA]</scope>
    <source>
        <strain evidence="1 2">CBS-1</strain>
    </source>
</reference>